<comment type="caution">
    <text evidence="6">The sequence shown here is derived from an EMBL/GenBank/DDBJ whole genome shotgun (WGS) entry which is preliminary data.</text>
</comment>
<dbReference type="PROSITE" id="PS51063">
    <property type="entry name" value="HTH_CRP_2"/>
    <property type="match status" value="1"/>
</dbReference>
<dbReference type="Pfam" id="PF13545">
    <property type="entry name" value="HTH_Crp_2"/>
    <property type="match status" value="1"/>
</dbReference>
<evidence type="ECO:0000313" key="7">
    <source>
        <dbReference type="Proteomes" id="UP000705867"/>
    </source>
</evidence>
<dbReference type="Gene3D" id="2.60.120.10">
    <property type="entry name" value="Jelly Rolls"/>
    <property type="match status" value="1"/>
</dbReference>
<keyword evidence="2" id="KW-0238">DNA-binding</keyword>
<keyword evidence="3" id="KW-0804">Transcription</keyword>
<dbReference type="GO" id="GO:0005829">
    <property type="term" value="C:cytosol"/>
    <property type="evidence" value="ECO:0007669"/>
    <property type="project" value="TreeGrafter"/>
</dbReference>
<evidence type="ECO:0000256" key="1">
    <source>
        <dbReference type="ARBA" id="ARBA00023015"/>
    </source>
</evidence>
<dbReference type="InterPro" id="IPR018490">
    <property type="entry name" value="cNMP-bd_dom_sf"/>
</dbReference>
<feature type="domain" description="Cyclic nucleotide-binding" evidence="4">
    <location>
        <begin position="25"/>
        <end position="145"/>
    </location>
</feature>
<feature type="domain" description="HTH crp-type" evidence="5">
    <location>
        <begin position="159"/>
        <end position="229"/>
    </location>
</feature>
<dbReference type="PANTHER" id="PTHR24567:SF26">
    <property type="entry name" value="REGULATORY PROTEIN YEIL"/>
    <property type="match status" value="1"/>
</dbReference>
<accession>A0A953LXF9</accession>
<dbReference type="AlphaFoldDB" id="A0A953LXF9"/>
<dbReference type="InterPro" id="IPR050397">
    <property type="entry name" value="Env_Response_Regulators"/>
</dbReference>
<evidence type="ECO:0000313" key="6">
    <source>
        <dbReference type="EMBL" id="MBZ0156931.1"/>
    </source>
</evidence>
<dbReference type="EMBL" id="JAIOIV010000097">
    <property type="protein sequence ID" value="MBZ0156931.1"/>
    <property type="molecule type" value="Genomic_DNA"/>
</dbReference>
<dbReference type="PANTHER" id="PTHR24567">
    <property type="entry name" value="CRP FAMILY TRANSCRIPTIONAL REGULATORY PROTEIN"/>
    <property type="match status" value="1"/>
</dbReference>
<evidence type="ECO:0000256" key="3">
    <source>
        <dbReference type="ARBA" id="ARBA00023163"/>
    </source>
</evidence>
<dbReference type="SUPFAM" id="SSF51206">
    <property type="entry name" value="cAMP-binding domain-like"/>
    <property type="match status" value="1"/>
</dbReference>
<dbReference type="PROSITE" id="PS50042">
    <property type="entry name" value="CNMP_BINDING_3"/>
    <property type="match status" value="1"/>
</dbReference>
<dbReference type="InterPro" id="IPR014710">
    <property type="entry name" value="RmlC-like_jellyroll"/>
</dbReference>
<dbReference type="InterPro" id="IPR036388">
    <property type="entry name" value="WH-like_DNA-bd_sf"/>
</dbReference>
<dbReference type="Pfam" id="PF00027">
    <property type="entry name" value="cNMP_binding"/>
    <property type="match status" value="1"/>
</dbReference>
<evidence type="ECO:0000256" key="2">
    <source>
        <dbReference type="ARBA" id="ARBA00023125"/>
    </source>
</evidence>
<dbReference type="Gene3D" id="1.10.10.10">
    <property type="entry name" value="Winged helix-like DNA-binding domain superfamily/Winged helix DNA-binding domain"/>
    <property type="match status" value="1"/>
</dbReference>
<name>A0A953LXF9_9BACT</name>
<dbReference type="GO" id="GO:0003700">
    <property type="term" value="F:DNA-binding transcription factor activity"/>
    <property type="evidence" value="ECO:0007669"/>
    <property type="project" value="TreeGrafter"/>
</dbReference>
<sequence length="229" mass="25655">MGFLCDESARKTAALSPLCIGSLWVFEHLRPEEVKAIIGIAQPRQYKKRQIIFTQGDPASEMFLVRYGRVKMSRLSSEGNELTLDIMKSGDFVGEQALEESFTYPFTATSIEETLAFSFSKGAFEELILEYPNIGLQLIKKLTRRINWLASRAEIMTSSTLEDRLLKVLSTVALEHGEQSSHGIVIQFPLTHEELSFLVGAHRVSVTKAMKNLKESGKLVQQGKKLSLS</sequence>
<proteinExistence type="predicted"/>
<organism evidence="6 7">
    <name type="scientific">Candidatus Nitrobium versatile</name>
    <dbReference type="NCBI Taxonomy" id="2884831"/>
    <lineage>
        <taxon>Bacteria</taxon>
        <taxon>Pseudomonadati</taxon>
        <taxon>Nitrospirota</taxon>
        <taxon>Nitrospiria</taxon>
        <taxon>Nitrospirales</taxon>
        <taxon>Nitrospiraceae</taxon>
        <taxon>Candidatus Nitrobium</taxon>
    </lineage>
</organism>
<reference evidence="6" key="2">
    <citation type="submission" date="2021-08" db="EMBL/GenBank/DDBJ databases">
        <authorList>
            <person name="Dalcin Martins P."/>
        </authorList>
    </citation>
    <scope>NUCLEOTIDE SEQUENCE</scope>
    <source>
        <strain evidence="6">MAG_39</strain>
    </source>
</reference>
<gene>
    <name evidence="6" type="ORF">K8I29_12075</name>
</gene>
<protein>
    <submittedName>
        <fullName evidence="6">Crp/Fnr family transcriptional regulator</fullName>
    </submittedName>
</protein>
<dbReference type="CDD" id="cd00038">
    <property type="entry name" value="CAP_ED"/>
    <property type="match status" value="1"/>
</dbReference>
<dbReference type="InterPro" id="IPR036390">
    <property type="entry name" value="WH_DNA-bd_sf"/>
</dbReference>
<dbReference type="SUPFAM" id="SSF46785">
    <property type="entry name" value="Winged helix' DNA-binding domain"/>
    <property type="match status" value="1"/>
</dbReference>
<evidence type="ECO:0000259" key="5">
    <source>
        <dbReference type="PROSITE" id="PS51063"/>
    </source>
</evidence>
<dbReference type="InterPro" id="IPR000595">
    <property type="entry name" value="cNMP-bd_dom"/>
</dbReference>
<keyword evidence="1" id="KW-0805">Transcription regulation</keyword>
<dbReference type="SMART" id="SM00100">
    <property type="entry name" value="cNMP"/>
    <property type="match status" value="1"/>
</dbReference>
<dbReference type="GO" id="GO:0003677">
    <property type="term" value="F:DNA binding"/>
    <property type="evidence" value="ECO:0007669"/>
    <property type="project" value="UniProtKB-KW"/>
</dbReference>
<reference evidence="6" key="1">
    <citation type="journal article" date="2021" name="bioRxiv">
        <title>Unraveling nitrogen, sulfur and carbon metabolic pathways and microbial community transcriptional responses to substrate deprivation and toxicity stresses in a bioreactor mimicking anoxic brackish coastal sediment conditions.</title>
        <authorList>
            <person name="Martins P.D."/>
            <person name="Echeveste M.J."/>
            <person name="Arshad A."/>
            <person name="Kurth J."/>
            <person name="Ouboter H."/>
            <person name="Jetten M.S.M."/>
            <person name="Welte C.U."/>
        </authorList>
    </citation>
    <scope>NUCLEOTIDE SEQUENCE</scope>
    <source>
        <strain evidence="6">MAG_39</strain>
    </source>
</reference>
<dbReference type="Proteomes" id="UP000705867">
    <property type="component" value="Unassembled WGS sequence"/>
</dbReference>
<evidence type="ECO:0000259" key="4">
    <source>
        <dbReference type="PROSITE" id="PS50042"/>
    </source>
</evidence>
<dbReference type="InterPro" id="IPR012318">
    <property type="entry name" value="HTH_CRP"/>
</dbReference>